<dbReference type="Pfam" id="PF17389">
    <property type="entry name" value="Bac_rhamnosid6H"/>
    <property type="match status" value="1"/>
</dbReference>
<protein>
    <submittedName>
        <fullName evidence="2">Bacterial alpha-L-rhamnosidase</fullName>
    </submittedName>
</protein>
<reference evidence="2 3" key="1">
    <citation type="submission" date="2019-08" db="EMBL/GenBank/DDBJ databases">
        <title>In-depth cultivation of the pig gut microbiome towards novel bacterial diversity and tailored functional studies.</title>
        <authorList>
            <person name="Wylensek D."/>
            <person name="Hitch T.C.A."/>
            <person name="Clavel T."/>
        </authorList>
    </citation>
    <scope>NUCLEOTIDE SEQUENCE [LARGE SCALE GENOMIC DNA]</scope>
    <source>
        <strain evidence="2 3">BBE-744-WT-12</strain>
    </source>
</reference>
<dbReference type="Gene3D" id="1.50.10.10">
    <property type="match status" value="1"/>
</dbReference>
<dbReference type="Proteomes" id="UP000435649">
    <property type="component" value="Unassembled WGS sequence"/>
</dbReference>
<gene>
    <name evidence="2" type="ORF">FYJ85_15210</name>
</gene>
<dbReference type="AlphaFoldDB" id="A0A844G7W2"/>
<dbReference type="InterPro" id="IPR008928">
    <property type="entry name" value="6-hairpin_glycosidase_sf"/>
</dbReference>
<evidence type="ECO:0000259" key="1">
    <source>
        <dbReference type="Pfam" id="PF17389"/>
    </source>
</evidence>
<dbReference type="PANTHER" id="PTHR34987:SF6">
    <property type="entry name" value="ALPHA-L-RHAMNOSIDASE SIX-HAIRPIN GLYCOSIDASE DOMAIN-CONTAINING PROTEIN"/>
    <property type="match status" value="1"/>
</dbReference>
<dbReference type="EMBL" id="VUNS01000018">
    <property type="protein sequence ID" value="MST98389.1"/>
    <property type="molecule type" value="Genomic_DNA"/>
</dbReference>
<dbReference type="InterPro" id="IPR035396">
    <property type="entry name" value="Bac_rhamnosid6H"/>
</dbReference>
<sequence length="640" mass="70940">MPTAAHRRSAFAIFDPAYSAREPYPPAPLLPRWLYLRSEYECFLLERMRRDVEEAKLRVGYPGCFHTPFRVIRYRCRTVRGGFTLRIHGRPEEARLDGRPLTLPEPGGDGCIRIQSGPGLLELRIAAPDGSIPALAAETGDWEASADGISYSPAVPGGAPDDTRLPELSVTPVEFAPGRYDAGRELLARVEVHSASRPQFGCGESLSELENHDAAHFEQSLELRESAPGIWTTPQPLAFRYLRVEAGSPVEVVCRAVFAPAQYRGAFAADPELTRIWMHAAYTLRICRYHFLIDGVKRDRLPWVGDLALSLLANAYAFGDPEPVRRTLAVLGRAGIREQHLNGIVDYSLWFLICHDLYQLYWADAAFLELQRGELTDHIEVLLARSEETGFLPSEGSWLFIDWVKFPKESALQILFHWALRAARKLMERLGEQQTAERCAERAGRLKEQLFRTAFDAERGLFFATPGEPASGFFRHPNFLAIPAGLLSEEQQRPVVAALLGDELPPVGTPYMAAVEIWALHRAGASLAGIERIRRIWGGMLKQGASTFFEAYREGAEGEELYSFYGRRFGLSLCHAWSAGPAALLPMLFSGCEPVADGWKKHTPCRELPDGAAVTIPTPSGALAFEAVSSGPEPSSGNDN</sequence>
<evidence type="ECO:0000313" key="2">
    <source>
        <dbReference type="EMBL" id="MST98389.1"/>
    </source>
</evidence>
<dbReference type="PANTHER" id="PTHR34987">
    <property type="entry name" value="C, PUTATIVE (AFU_ORTHOLOGUE AFUA_3G02880)-RELATED"/>
    <property type="match status" value="1"/>
</dbReference>
<dbReference type="RefSeq" id="WP_154419406.1">
    <property type="nucleotide sequence ID" value="NZ_VUNS01000018.1"/>
</dbReference>
<accession>A0A844G7W2</accession>
<name>A0A844G7W2_9BACT</name>
<keyword evidence="3" id="KW-1185">Reference proteome</keyword>
<evidence type="ECO:0000313" key="3">
    <source>
        <dbReference type="Proteomes" id="UP000435649"/>
    </source>
</evidence>
<dbReference type="GO" id="GO:0005975">
    <property type="term" value="P:carbohydrate metabolic process"/>
    <property type="evidence" value="ECO:0007669"/>
    <property type="project" value="InterPro"/>
</dbReference>
<dbReference type="InterPro" id="IPR012341">
    <property type="entry name" value="6hp_glycosidase-like_sf"/>
</dbReference>
<proteinExistence type="predicted"/>
<comment type="caution">
    <text evidence="2">The sequence shown here is derived from an EMBL/GenBank/DDBJ whole genome shotgun (WGS) entry which is preliminary data.</text>
</comment>
<organism evidence="2 3">
    <name type="scientific">Victivallis lenta</name>
    <dbReference type="NCBI Taxonomy" id="2606640"/>
    <lineage>
        <taxon>Bacteria</taxon>
        <taxon>Pseudomonadati</taxon>
        <taxon>Lentisphaerota</taxon>
        <taxon>Lentisphaeria</taxon>
        <taxon>Victivallales</taxon>
        <taxon>Victivallaceae</taxon>
        <taxon>Victivallis</taxon>
    </lineage>
</organism>
<feature type="domain" description="Alpha-L-rhamnosidase six-hairpin glycosidase" evidence="1">
    <location>
        <begin position="269"/>
        <end position="585"/>
    </location>
</feature>
<dbReference type="SUPFAM" id="SSF48208">
    <property type="entry name" value="Six-hairpin glycosidases"/>
    <property type="match status" value="1"/>
</dbReference>